<accession>A0A4Z2EP56</accession>
<gene>
    <name evidence="1" type="ORF">EYF80_059120</name>
</gene>
<reference evidence="1 2" key="1">
    <citation type="submission" date="2019-03" db="EMBL/GenBank/DDBJ databases">
        <title>First draft genome of Liparis tanakae, snailfish: a comprehensive survey of snailfish specific genes.</title>
        <authorList>
            <person name="Kim W."/>
            <person name="Song I."/>
            <person name="Jeong J.-H."/>
            <person name="Kim D."/>
            <person name="Kim S."/>
            <person name="Ryu S."/>
            <person name="Song J.Y."/>
            <person name="Lee S.K."/>
        </authorList>
    </citation>
    <scope>NUCLEOTIDE SEQUENCE [LARGE SCALE GENOMIC DNA]</scope>
    <source>
        <tissue evidence="1">Muscle</tissue>
    </source>
</reference>
<protein>
    <submittedName>
        <fullName evidence="1">Uncharacterized protein</fullName>
    </submittedName>
</protein>
<dbReference type="AlphaFoldDB" id="A0A4Z2EP56"/>
<dbReference type="Proteomes" id="UP000314294">
    <property type="component" value="Unassembled WGS sequence"/>
</dbReference>
<dbReference type="EMBL" id="SRLO01004183">
    <property type="protein sequence ID" value="TNN30727.1"/>
    <property type="molecule type" value="Genomic_DNA"/>
</dbReference>
<sequence>MWAPTTGRAPRRTLFGVLKGVPNFCVSDGVAGSESQTDQSLLPSGADFLPLEHSPGVSCDVSCADPSESRLRLRQMSLSPVSGDVKLE</sequence>
<evidence type="ECO:0000313" key="2">
    <source>
        <dbReference type="Proteomes" id="UP000314294"/>
    </source>
</evidence>
<keyword evidence="2" id="KW-1185">Reference proteome</keyword>
<comment type="caution">
    <text evidence="1">The sequence shown here is derived from an EMBL/GenBank/DDBJ whole genome shotgun (WGS) entry which is preliminary data.</text>
</comment>
<name>A0A4Z2EP56_9TELE</name>
<proteinExistence type="predicted"/>
<evidence type="ECO:0000313" key="1">
    <source>
        <dbReference type="EMBL" id="TNN30727.1"/>
    </source>
</evidence>
<organism evidence="1 2">
    <name type="scientific">Liparis tanakae</name>
    <name type="common">Tanaka's snailfish</name>
    <dbReference type="NCBI Taxonomy" id="230148"/>
    <lineage>
        <taxon>Eukaryota</taxon>
        <taxon>Metazoa</taxon>
        <taxon>Chordata</taxon>
        <taxon>Craniata</taxon>
        <taxon>Vertebrata</taxon>
        <taxon>Euteleostomi</taxon>
        <taxon>Actinopterygii</taxon>
        <taxon>Neopterygii</taxon>
        <taxon>Teleostei</taxon>
        <taxon>Neoteleostei</taxon>
        <taxon>Acanthomorphata</taxon>
        <taxon>Eupercaria</taxon>
        <taxon>Perciformes</taxon>
        <taxon>Cottioidei</taxon>
        <taxon>Cottales</taxon>
        <taxon>Liparidae</taxon>
        <taxon>Liparis</taxon>
    </lineage>
</organism>